<proteinExistence type="predicted"/>
<name>A0A0R2CJI4_9LACO</name>
<comment type="caution">
    <text evidence="1">The sequence shown here is derived from an EMBL/GenBank/DDBJ whole genome shotgun (WGS) entry which is preliminary data.</text>
</comment>
<reference evidence="1 2" key="1">
    <citation type="journal article" date="2015" name="Genome Announc.">
        <title>Expanding the biotechnology potential of lactobacilli through comparative genomics of 213 strains and associated genera.</title>
        <authorList>
            <person name="Sun Z."/>
            <person name="Harris H.M."/>
            <person name="McCann A."/>
            <person name="Guo C."/>
            <person name="Argimon S."/>
            <person name="Zhang W."/>
            <person name="Yang X."/>
            <person name="Jeffery I.B."/>
            <person name="Cooney J.C."/>
            <person name="Kagawa T.F."/>
            <person name="Liu W."/>
            <person name="Song Y."/>
            <person name="Salvetti E."/>
            <person name="Wrobel A."/>
            <person name="Rasinkangas P."/>
            <person name="Parkhill J."/>
            <person name="Rea M.C."/>
            <person name="O'Sullivan O."/>
            <person name="Ritari J."/>
            <person name="Douillard F.P."/>
            <person name="Paul Ross R."/>
            <person name="Yang R."/>
            <person name="Briner A.E."/>
            <person name="Felis G.E."/>
            <person name="de Vos W.M."/>
            <person name="Barrangou R."/>
            <person name="Klaenhammer T.R."/>
            <person name="Caufield P.W."/>
            <person name="Cui Y."/>
            <person name="Zhang H."/>
            <person name="O'Toole P.W."/>
        </authorList>
    </citation>
    <scope>NUCLEOTIDE SEQUENCE [LARGE SCALE GENOMIC DNA]</scope>
    <source>
        <strain evidence="1 2">DSM 22689</strain>
    </source>
</reference>
<dbReference type="AlphaFoldDB" id="A0A0R2CJI4"/>
<gene>
    <name evidence="1" type="ORF">FC87_GL000887</name>
</gene>
<dbReference type="PATRIC" id="fig|1423745.4.peg.948"/>
<dbReference type="RefSeq" id="WP_035421393.1">
    <property type="nucleotide sequence ID" value="NZ_AYZI01000005.1"/>
</dbReference>
<dbReference type="Proteomes" id="UP000051586">
    <property type="component" value="Unassembled WGS sequence"/>
</dbReference>
<dbReference type="STRING" id="1423745.GCA_001311215_01572"/>
<sequence length="208" mass="23895">MDISEFNYYNNLKNRLAKVALEIKITEQEYLQNMKNLPQLLNDNDVATVSDLALVYHQGNDDQVAEEIKMALEHHDRNYLLKHVTWFSDPTATNLAALTSEQKQVEAELADAVSFYKSFVLPIIQKMKKNRLIRIDEIKSDGGSCDTIIKIDYFSTIDDFREDFQGADFVTSVIEDLLERHASLHILITNNQNPNPYDVTVTPKTDVR</sequence>
<evidence type="ECO:0000313" key="1">
    <source>
        <dbReference type="EMBL" id="KRM91376.1"/>
    </source>
</evidence>
<evidence type="ECO:0000313" key="2">
    <source>
        <dbReference type="Proteomes" id="UP000051586"/>
    </source>
</evidence>
<organism evidence="1 2">
    <name type="scientific">Fructilactobacillus florum DSM 22689 = JCM 16035</name>
    <dbReference type="NCBI Taxonomy" id="1423745"/>
    <lineage>
        <taxon>Bacteria</taxon>
        <taxon>Bacillati</taxon>
        <taxon>Bacillota</taxon>
        <taxon>Bacilli</taxon>
        <taxon>Lactobacillales</taxon>
        <taxon>Lactobacillaceae</taxon>
        <taxon>Fructilactobacillus</taxon>
    </lineage>
</organism>
<protein>
    <submittedName>
        <fullName evidence="1">Uncharacterized protein</fullName>
    </submittedName>
</protein>
<dbReference type="EMBL" id="AYZI01000005">
    <property type="protein sequence ID" value="KRM91376.1"/>
    <property type="molecule type" value="Genomic_DNA"/>
</dbReference>
<accession>A0A0R2CJI4</accession>